<dbReference type="EMBL" id="JAROKS010000019">
    <property type="protein sequence ID" value="KAK1792294.1"/>
    <property type="molecule type" value="Genomic_DNA"/>
</dbReference>
<keyword evidence="2" id="KW-1185">Reference proteome</keyword>
<comment type="caution">
    <text evidence="1">The sequence shown here is derived from an EMBL/GenBank/DDBJ whole genome shotgun (WGS) entry which is preliminary data.</text>
</comment>
<accession>A0AAD8Z691</accession>
<name>A0AAD8Z691_9TELE</name>
<sequence>MRSLLLLLSHSSLHRYPGNYAWLQPITQGLELTVGGPWSPPLARCIYASRIRSCTPRLRWTPDRQHRSPADLPVSPQPINLQTPTVLSKLAPMTWLELIL</sequence>
<reference evidence="1" key="1">
    <citation type="submission" date="2023-03" db="EMBL/GenBank/DDBJ databases">
        <title>Electrophorus voltai genome.</title>
        <authorList>
            <person name="Bian C."/>
        </authorList>
    </citation>
    <scope>NUCLEOTIDE SEQUENCE</scope>
    <source>
        <strain evidence="1">CB-2022</strain>
        <tissue evidence="1">Muscle</tissue>
    </source>
</reference>
<gene>
    <name evidence="1" type="ORF">P4O66_012244</name>
</gene>
<evidence type="ECO:0000313" key="1">
    <source>
        <dbReference type="EMBL" id="KAK1792294.1"/>
    </source>
</evidence>
<dbReference type="Proteomes" id="UP001239994">
    <property type="component" value="Unassembled WGS sequence"/>
</dbReference>
<evidence type="ECO:0000313" key="2">
    <source>
        <dbReference type="Proteomes" id="UP001239994"/>
    </source>
</evidence>
<dbReference type="AlphaFoldDB" id="A0AAD8Z691"/>
<proteinExistence type="predicted"/>
<protein>
    <submittedName>
        <fullName evidence="1">Uncharacterized protein</fullName>
    </submittedName>
</protein>
<organism evidence="1 2">
    <name type="scientific">Electrophorus voltai</name>
    <dbReference type="NCBI Taxonomy" id="2609070"/>
    <lineage>
        <taxon>Eukaryota</taxon>
        <taxon>Metazoa</taxon>
        <taxon>Chordata</taxon>
        <taxon>Craniata</taxon>
        <taxon>Vertebrata</taxon>
        <taxon>Euteleostomi</taxon>
        <taxon>Actinopterygii</taxon>
        <taxon>Neopterygii</taxon>
        <taxon>Teleostei</taxon>
        <taxon>Ostariophysi</taxon>
        <taxon>Gymnotiformes</taxon>
        <taxon>Gymnotoidei</taxon>
        <taxon>Gymnotidae</taxon>
        <taxon>Electrophorus</taxon>
    </lineage>
</organism>